<sequence>MSRRSDFRALARQALAADPRMGDVTQISAWAGNISADVLPVLGVVTAQENVQPESLSHFSRSTLLQVVVKRLGGADPEADLDDDADAIEACLCPFFAAQGIMLLPEKVTFTLNGEGEQKIATITADFRVTWQRTLAGQLL</sequence>
<proteinExistence type="predicted"/>
<gene>
    <name evidence="1" type="ORF">C8N34_12163</name>
</gene>
<protein>
    <submittedName>
        <fullName evidence="1">Uncharacterized protein</fullName>
    </submittedName>
</protein>
<reference evidence="1 2" key="1">
    <citation type="submission" date="2018-04" db="EMBL/GenBank/DDBJ databases">
        <title>Genomic Encyclopedia of Archaeal and Bacterial Type Strains, Phase II (KMG-II): from individual species to whole genera.</title>
        <authorList>
            <person name="Goeker M."/>
        </authorList>
    </citation>
    <scope>NUCLEOTIDE SEQUENCE [LARGE SCALE GENOMIC DNA]</scope>
    <source>
        <strain evidence="1 2">DSM 21823</strain>
    </source>
</reference>
<organism evidence="1 2">
    <name type="scientific">Gemmobacter caeni</name>
    <dbReference type="NCBI Taxonomy" id="589035"/>
    <lineage>
        <taxon>Bacteria</taxon>
        <taxon>Pseudomonadati</taxon>
        <taxon>Pseudomonadota</taxon>
        <taxon>Alphaproteobacteria</taxon>
        <taxon>Rhodobacterales</taxon>
        <taxon>Paracoccaceae</taxon>
        <taxon>Gemmobacter</taxon>
    </lineage>
</organism>
<name>A0A2T6AP92_9RHOB</name>
<comment type="caution">
    <text evidence="1">The sequence shown here is derived from an EMBL/GenBank/DDBJ whole genome shotgun (WGS) entry which is preliminary data.</text>
</comment>
<dbReference type="OrthoDB" id="7875220at2"/>
<dbReference type="Proteomes" id="UP000244224">
    <property type="component" value="Unassembled WGS sequence"/>
</dbReference>
<dbReference type="EMBL" id="QBKP01000021">
    <property type="protein sequence ID" value="PTX45633.1"/>
    <property type="molecule type" value="Genomic_DNA"/>
</dbReference>
<accession>A0A2T6AP92</accession>
<evidence type="ECO:0000313" key="1">
    <source>
        <dbReference type="EMBL" id="PTX45633.1"/>
    </source>
</evidence>
<dbReference type="RefSeq" id="WP_054304561.1">
    <property type="nucleotide sequence ID" value="NZ_QBKP01000021.1"/>
</dbReference>
<dbReference type="AlphaFoldDB" id="A0A2T6AP92"/>
<evidence type="ECO:0000313" key="2">
    <source>
        <dbReference type="Proteomes" id="UP000244224"/>
    </source>
</evidence>
<keyword evidence="2" id="KW-1185">Reference proteome</keyword>